<evidence type="ECO:0000256" key="1">
    <source>
        <dbReference type="SAM" id="MobiDB-lite"/>
    </source>
</evidence>
<organism evidence="2 3">
    <name type="scientific">Phaseolus coccineus</name>
    <name type="common">Scarlet runner bean</name>
    <name type="synonym">Phaseolus multiflorus</name>
    <dbReference type="NCBI Taxonomy" id="3886"/>
    <lineage>
        <taxon>Eukaryota</taxon>
        <taxon>Viridiplantae</taxon>
        <taxon>Streptophyta</taxon>
        <taxon>Embryophyta</taxon>
        <taxon>Tracheophyta</taxon>
        <taxon>Spermatophyta</taxon>
        <taxon>Magnoliopsida</taxon>
        <taxon>eudicotyledons</taxon>
        <taxon>Gunneridae</taxon>
        <taxon>Pentapetalae</taxon>
        <taxon>rosids</taxon>
        <taxon>fabids</taxon>
        <taxon>Fabales</taxon>
        <taxon>Fabaceae</taxon>
        <taxon>Papilionoideae</taxon>
        <taxon>50 kb inversion clade</taxon>
        <taxon>NPAAA clade</taxon>
        <taxon>indigoferoid/millettioid clade</taxon>
        <taxon>Phaseoleae</taxon>
        <taxon>Phaseolus</taxon>
    </lineage>
</organism>
<feature type="region of interest" description="Disordered" evidence="1">
    <location>
        <begin position="110"/>
        <end position="134"/>
    </location>
</feature>
<keyword evidence="3" id="KW-1185">Reference proteome</keyword>
<dbReference type="EMBL" id="JAYMYR010000004">
    <property type="protein sequence ID" value="KAK7366930.1"/>
    <property type="molecule type" value="Genomic_DNA"/>
</dbReference>
<sequence>MENRRSWLVRPVISLRGNSVLNKTNFVCLVIFSSVFDEPKQTQLLIPDRFALVLLLSFRRFVSESIFTHQALHVLLLELSGTAGGRHLCGVTLLVEGIIHYDASPNLKMESNQRAGGTQDSSIMKSVDQRVRSKGRNDIMTRRLKNRERQRRYRARKRLEAETKKSFVIEETPSVKVEQPPNGNPKNCMTRIYCKRDWKKDARHAHVLKHQQMNRSIDPLTITSMPGVSCLTIGNKSETVPEKEIQCESSSVVSSETPRVVLSRRNWKAEARRKIN</sequence>
<protein>
    <recommendedName>
        <fullName evidence="4">BZIP domain-containing protein</fullName>
    </recommendedName>
</protein>
<reference evidence="2 3" key="1">
    <citation type="submission" date="2024-01" db="EMBL/GenBank/DDBJ databases">
        <title>The genomes of 5 underutilized Papilionoideae crops provide insights into root nodulation and disease resistanc.</title>
        <authorList>
            <person name="Jiang F."/>
        </authorList>
    </citation>
    <scope>NUCLEOTIDE SEQUENCE [LARGE SCALE GENOMIC DNA]</scope>
    <source>
        <strain evidence="2">JINMINGXINNONG_FW02</strain>
        <tissue evidence="2">Leaves</tissue>
    </source>
</reference>
<evidence type="ECO:0000313" key="2">
    <source>
        <dbReference type="EMBL" id="KAK7366930.1"/>
    </source>
</evidence>
<dbReference type="AlphaFoldDB" id="A0AAN9N593"/>
<comment type="caution">
    <text evidence="2">The sequence shown here is derived from an EMBL/GenBank/DDBJ whole genome shotgun (WGS) entry which is preliminary data.</text>
</comment>
<name>A0AAN9N593_PHACN</name>
<dbReference type="Proteomes" id="UP001374584">
    <property type="component" value="Unassembled WGS sequence"/>
</dbReference>
<gene>
    <name evidence="2" type="ORF">VNO80_08933</name>
</gene>
<accession>A0AAN9N593</accession>
<evidence type="ECO:0008006" key="4">
    <source>
        <dbReference type="Google" id="ProtNLM"/>
    </source>
</evidence>
<evidence type="ECO:0000313" key="3">
    <source>
        <dbReference type="Proteomes" id="UP001374584"/>
    </source>
</evidence>
<feature type="compositionally biased region" description="Polar residues" evidence="1">
    <location>
        <begin position="110"/>
        <end position="124"/>
    </location>
</feature>
<proteinExistence type="predicted"/>